<protein>
    <submittedName>
        <fullName evidence="1">Uncharacterized protein</fullName>
    </submittedName>
</protein>
<keyword evidence="2" id="KW-1185">Reference proteome</keyword>
<proteinExistence type="predicted"/>
<organism evidence="1 2">
    <name type="scientific">Puccinia sorghi</name>
    <dbReference type="NCBI Taxonomy" id="27349"/>
    <lineage>
        <taxon>Eukaryota</taxon>
        <taxon>Fungi</taxon>
        <taxon>Dikarya</taxon>
        <taxon>Basidiomycota</taxon>
        <taxon>Pucciniomycotina</taxon>
        <taxon>Pucciniomycetes</taxon>
        <taxon>Pucciniales</taxon>
        <taxon>Pucciniaceae</taxon>
        <taxon>Puccinia</taxon>
    </lineage>
</organism>
<evidence type="ECO:0000313" key="1">
    <source>
        <dbReference type="EMBL" id="KNZ63156.1"/>
    </source>
</evidence>
<accession>A0A0L6VR39</accession>
<dbReference type="EMBL" id="LAVV01002004">
    <property type="protein sequence ID" value="KNZ63156.1"/>
    <property type="molecule type" value="Genomic_DNA"/>
</dbReference>
<dbReference type="Proteomes" id="UP000037035">
    <property type="component" value="Unassembled WGS sequence"/>
</dbReference>
<name>A0A0L6VR39_9BASI</name>
<feature type="non-terminal residue" evidence="1">
    <location>
        <position position="1"/>
    </location>
</feature>
<reference evidence="1 2" key="1">
    <citation type="submission" date="2015-08" db="EMBL/GenBank/DDBJ databases">
        <title>Next Generation Sequencing and Analysis of the Genome of Puccinia sorghi L Schw, the Causal Agent of Maize Common Rust.</title>
        <authorList>
            <person name="Rochi L."/>
            <person name="Burguener G."/>
            <person name="Darino M."/>
            <person name="Turjanski A."/>
            <person name="Kreff E."/>
            <person name="Dieguez M.J."/>
            <person name="Sacco F."/>
        </authorList>
    </citation>
    <scope>NUCLEOTIDE SEQUENCE [LARGE SCALE GENOMIC DNA]</scope>
    <source>
        <strain evidence="1 2">RO10H11247</strain>
    </source>
</reference>
<gene>
    <name evidence="1" type="ORF">VP01_11804g1</name>
</gene>
<dbReference type="AlphaFoldDB" id="A0A0L6VR39"/>
<sequence length="63" mass="7191">NKYKYYTSSVLDIQLHSATEDDHKAFLKLGLNYQSFTGILNYLACRTRADLASSVSILSRFNQ</sequence>
<comment type="caution">
    <text evidence="1">The sequence shown here is derived from an EMBL/GenBank/DDBJ whole genome shotgun (WGS) entry which is preliminary data.</text>
</comment>
<dbReference type="VEuPathDB" id="FungiDB:VP01_11804g1"/>
<evidence type="ECO:0000313" key="2">
    <source>
        <dbReference type="Proteomes" id="UP000037035"/>
    </source>
</evidence>